<dbReference type="GO" id="GO:0005886">
    <property type="term" value="C:plasma membrane"/>
    <property type="evidence" value="ECO:0007669"/>
    <property type="project" value="UniProtKB-SubCell"/>
</dbReference>
<keyword evidence="3" id="KW-1003">Cell membrane</keyword>
<keyword evidence="5" id="KW-0029">Amino-acid transport</keyword>
<evidence type="ECO:0000256" key="4">
    <source>
        <dbReference type="ARBA" id="ARBA00022692"/>
    </source>
</evidence>
<keyword evidence="4 9" id="KW-0812">Transmembrane</keyword>
<evidence type="ECO:0000256" key="1">
    <source>
        <dbReference type="ARBA" id="ARBA00004651"/>
    </source>
</evidence>
<dbReference type="CDD" id="cd06582">
    <property type="entry name" value="TM_PBP1_LivH_like"/>
    <property type="match status" value="1"/>
</dbReference>
<evidence type="ECO:0000256" key="6">
    <source>
        <dbReference type="ARBA" id="ARBA00022989"/>
    </source>
</evidence>
<accession>A0A2M8Q7Y5</accession>
<protein>
    <submittedName>
        <fullName evidence="10">Branched-chain amino acid ABC transporter permease</fullName>
    </submittedName>
</protein>
<feature type="non-terminal residue" evidence="10">
    <location>
        <position position="1"/>
    </location>
</feature>
<sequence length="132" mass="13699">TKTGLAMRATAENHDVAQGVGIRVSRIFALSWAIAGVIATVGGVLLATVTGVSLNMATVVLIAFPAVLLGGLESFAGAIVGGLIVGLSQALVQASRNIEVRNSAEIVPYILLLIILIVRPEGLFGQKRIERI</sequence>
<comment type="subcellular location">
    <subcellularLocation>
        <location evidence="1">Cell membrane</location>
        <topology evidence="1">Multi-pass membrane protein</topology>
    </subcellularLocation>
</comment>
<evidence type="ECO:0000313" key="11">
    <source>
        <dbReference type="Proteomes" id="UP000230790"/>
    </source>
</evidence>
<keyword evidence="6 9" id="KW-1133">Transmembrane helix</keyword>
<evidence type="ECO:0000313" key="10">
    <source>
        <dbReference type="EMBL" id="PJF45890.1"/>
    </source>
</evidence>
<comment type="similarity">
    <text evidence="8">Belongs to the binding-protein-dependent transport system permease family. LivHM subfamily.</text>
</comment>
<evidence type="ECO:0000256" key="5">
    <source>
        <dbReference type="ARBA" id="ARBA00022970"/>
    </source>
</evidence>
<evidence type="ECO:0000256" key="2">
    <source>
        <dbReference type="ARBA" id="ARBA00022448"/>
    </source>
</evidence>
<dbReference type="PANTHER" id="PTHR11795:SF451">
    <property type="entry name" value="ABC TRANSPORTER PERMEASE PROTEIN"/>
    <property type="match status" value="1"/>
</dbReference>
<evidence type="ECO:0000256" key="9">
    <source>
        <dbReference type="SAM" id="Phobius"/>
    </source>
</evidence>
<dbReference type="GO" id="GO:0006865">
    <property type="term" value="P:amino acid transport"/>
    <property type="evidence" value="ECO:0007669"/>
    <property type="project" value="UniProtKB-KW"/>
</dbReference>
<name>A0A2M8Q7Y5_9CHLR</name>
<evidence type="ECO:0000256" key="7">
    <source>
        <dbReference type="ARBA" id="ARBA00023136"/>
    </source>
</evidence>
<dbReference type="AlphaFoldDB" id="A0A2M8Q7Y5"/>
<feature type="transmembrane region" description="Helical" evidence="9">
    <location>
        <begin position="27"/>
        <end position="47"/>
    </location>
</feature>
<evidence type="ECO:0000256" key="3">
    <source>
        <dbReference type="ARBA" id="ARBA00022475"/>
    </source>
</evidence>
<dbReference type="Proteomes" id="UP000230790">
    <property type="component" value="Unassembled WGS sequence"/>
</dbReference>
<keyword evidence="2" id="KW-0813">Transport</keyword>
<gene>
    <name evidence="10" type="ORF">CUN48_16585</name>
</gene>
<comment type="caution">
    <text evidence="10">The sequence shown here is derived from an EMBL/GenBank/DDBJ whole genome shotgun (WGS) entry which is preliminary data.</text>
</comment>
<proteinExistence type="inferred from homology"/>
<dbReference type="InterPro" id="IPR001851">
    <property type="entry name" value="ABC_transp_permease"/>
</dbReference>
<evidence type="ECO:0000256" key="8">
    <source>
        <dbReference type="ARBA" id="ARBA00037998"/>
    </source>
</evidence>
<dbReference type="GO" id="GO:0022857">
    <property type="term" value="F:transmembrane transporter activity"/>
    <property type="evidence" value="ECO:0007669"/>
    <property type="project" value="InterPro"/>
</dbReference>
<feature type="transmembrane region" description="Helical" evidence="9">
    <location>
        <begin position="59"/>
        <end position="86"/>
    </location>
</feature>
<keyword evidence="7 9" id="KW-0472">Membrane</keyword>
<dbReference type="InterPro" id="IPR052157">
    <property type="entry name" value="BCAA_transport_permease"/>
</dbReference>
<organism evidence="10 11">
    <name type="scientific">Candidatus Thermofonsia Clade 3 bacterium</name>
    <dbReference type="NCBI Taxonomy" id="2364212"/>
    <lineage>
        <taxon>Bacteria</taxon>
        <taxon>Bacillati</taxon>
        <taxon>Chloroflexota</taxon>
        <taxon>Candidatus Thermofontia</taxon>
        <taxon>Candidatus Thermofonsia Clade 3</taxon>
    </lineage>
</organism>
<reference evidence="10 11" key="1">
    <citation type="submission" date="2017-11" db="EMBL/GenBank/DDBJ databases">
        <title>Evolution of Phototrophy in the Chloroflexi Phylum Driven by Horizontal Gene Transfer.</title>
        <authorList>
            <person name="Ward L.M."/>
            <person name="Hemp J."/>
            <person name="Shih P.M."/>
            <person name="Mcglynn S.E."/>
            <person name="Fischer W."/>
        </authorList>
    </citation>
    <scope>NUCLEOTIDE SEQUENCE [LARGE SCALE GENOMIC DNA]</scope>
    <source>
        <strain evidence="10">JP3_7</strain>
    </source>
</reference>
<dbReference type="Pfam" id="PF02653">
    <property type="entry name" value="BPD_transp_2"/>
    <property type="match status" value="1"/>
</dbReference>
<dbReference type="EMBL" id="PGTN01000663">
    <property type="protein sequence ID" value="PJF45890.1"/>
    <property type="molecule type" value="Genomic_DNA"/>
</dbReference>
<dbReference type="PANTHER" id="PTHR11795">
    <property type="entry name" value="BRANCHED-CHAIN AMINO ACID TRANSPORT SYSTEM PERMEASE PROTEIN LIVH"/>
    <property type="match status" value="1"/>
</dbReference>